<evidence type="ECO:0000313" key="8">
    <source>
        <dbReference type="EMBL" id="ORW75287.1"/>
    </source>
</evidence>
<dbReference type="GO" id="GO:0008270">
    <property type="term" value="F:zinc ion binding"/>
    <property type="evidence" value="ECO:0007669"/>
    <property type="project" value="InterPro"/>
</dbReference>
<evidence type="ECO:0000256" key="2">
    <source>
        <dbReference type="ARBA" id="ARBA00012925"/>
    </source>
</evidence>
<dbReference type="EMBL" id="LQPQ01000114">
    <property type="protein sequence ID" value="ORW75287.1"/>
    <property type="molecule type" value="Genomic_DNA"/>
</dbReference>
<comment type="catalytic activity">
    <reaction evidence="6">
        <text>hydrogencarbonate + H(+) = CO2 + H2O</text>
        <dbReference type="Rhea" id="RHEA:10748"/>
        <dbReference type="ChEBI" id="CHEBI:15377"/>
        <dbReference type="ChEBI" id="CHEBI:15378"/>
        <dbReference type="ChEBI" id="CHEBI:16526"/>
        <dbReference type="ChEBI" id="CHEBI:17544"/>
        <dbReference type="EC" id="4.2.1.1"/>
    </reaction>
</comment>
<protein>
    <recommendedName>
        <fullName evidence="2">carbonic anhydrase</fullName>
        <ecNumber evidence="2">4.2.1.1</ecNumber>
    </recommendedName>
</protein>
<comment type="function">
    <text evidence="5">Catalyzes the reversible hydration of carbon dioxide to form bicarbonate.</text>
</comment>
<comment type="cofactor">
    <cofactor evidence="7">
        <name>Zn(2+)</name>
        <dbReference type="ChEBI" id="CHEBI:29105"/>
    </cofactor>
    <text evidence="7">Binds 1 zinc ion per subunit.</text>
</comment>
<reference evidence="8 9" key="1">
    <citation type="submission" date="2016-01" db="EMBL/GenBank/DDBJ databases">
        <title>The new phylogeny of the genus Mycobacterium.</title>
        <authorList>
            <person name="Tarcisio F."/>
            <person name="Conor M."/>
            <person name="Antonella G."/>
            <person name="Elisabetta G."/>
            <person name="Giulia F.S."/>
            <person name="Sara T."/>
            <person name="Anna F."/>
            <person name="Clotilde B."/>
            <person name="Roberto B."/>
            <person name="Veronica D.S."/>
            <person name="Fabio R."/>
            <person name="Monica P."/>
            <person name="Olivier J."/>
            <person name="Enrico T."/>
            <person name="Nicola S."/>
        </authorList>
    </citation>
    <scope>NUCLEOTIDE SEQUENCE [LARGE SCALE GENOMIC DNA]</scope>
    <source>
        <strain evidence="8 9">DSM 45176</strain>
    </source>
</reference>
<feature type="binding site" evidence="7">
    <location>
        <position position="36"/>
    </location>
    <ligand>
        <name>Zn(2+)</name>
        <dbReference type="ChEBI" id="CHEBI:29105"/>
    </ligand>
</feature>
<evidence type="ECO:0000256" key="1">
    <source>
        <dbReference type="ARBA" id="ARBA00006217"/>
    </source>
</evidence>
<evidence type="ECO:0000256" key="6">
    <source>
        <dbReference type="ARBA" id="ARBA00048348"/>
    </source>
</evidence>
<organism evidence="8 9">
    <name type="scientific">Mycobacterium riyadhense</name>
    <dbReference type="NCBI Taxonomy" id="486698"/>
    <lineage>
        <taxon>Bacteria</taxon>
        <taxon>Bacillati</taxon>
        <taxon>Actinomycetota</taxon>
        <taxon>Actinomycetes</taxon>
        <taxon>Mycobacteriales</taxon>
        <taxon>Mycobacteriaceae</taxon>
        <taxon>Mycobacterium</taxon>
    </lineage>
</organism>
<keyword evidence="3 7" id="KW-0479">Metal-binding</keyword>
<dbReference type="GO" id="GO:0004089">
    <property type="term" value="F:carbonate dehydratase activity"/>
    <property type="evidence" value="ECO:0007669"/>
    <property type="project" value="UniProtKB-EC"/>
</dbReference>
<comment type="caution">
    <text evidence="8">The sequence shown here is derived from an EMBL/GenBank/DDBJ whole genome shotgun (WGS) entry which is preliminary data.</text>
</comment>
<gene>
    <name evidence="8" type="ORF">AWC22_22955</name>
</gene>
<dbReference type="EC" id="4.2.1.1" evidence="2"/>
<dbReference type="Gene3D" id="3.40.1050.10">
    <property type="entry name" value="Carbonic anhydrase"/>
    <property type="match status" value="1"/>
</dbReference>
<evidence type="ECO:0000256" key="5">
    <source>
        <dbReference type="ARBA" id="ARBA00024993"/>
    </source>
</evidence>
<dbReference type="InterPro" id="IPR036874">
    <property type="entry name" value="Carbonic_anhydrase_sf"/>
</dbReference>
<dbReference type="GeneID" id="93492978"/>
<accession>A0A1X2CH71</accession>
<evidence type="ECO:0000256" key="3">
    <source>
        <dbReference type="ARBA" id="ARBA00022723"/>
    </source>
</evidence>
<evidence type="ECO:0000256" key="7">
    <source>
        <dbReference type="PIRSR" id="PIRSR601765-1"/>
    </source>
</evidence>
<dbReference type="PANTHER" id="PTHR43175:SF3">
    <property type="entry name" value="CARBON DISULFIDE HYDROLASE"/>
    <property type="match status" value="1"/>
</dbReference>
<feature type="binding site" evidence="7">
    <location>
        <position position="97"/>
    </location>
    <ligand>
        <name>Zn(2+)</name>
        <dbReference type="ChEBI" id="CHEBI:29105"/>
    </ligand>
</feature>
<evidence type="ECO:0000313" key="9">
    <source>
        <dbReference type="Proteomes" id="UP000193087"/>
    </source>
</evidence>
<evidence type="ECO:0000256" key="4">
    <source>
        <dbReference type="ARBA" id="ARBA00022833"/>
    </source>
</evidence>
<dbReference type="Proteomes" id="UP000193087">
    <property type="component" value="Unassembled WGS sequence"/>
</dbReference>
<keyword evidence="9" id="KW-1185">Reference proteome</keyword>
<proteinExistence type="inferred from homology"/>
<dbReference type="SUPFAM" id="SSF53056">
    <property type="entry name" value="beta-carbonic anhydrase, cab"/>
    <property type="match status" value="1"/>
</dbReference>
<dbReference type="OrthoDB" id="8968066at2"/>
<dbReference type="PANTHER" id="PTHR43175">
    <property type="entry name" value="CARBONIC ANHYDRASE"/>
    <property type="match status" value="1"/>
</dbReference>
<dbReference type="SMART" id="SM00947">
    <property type="entry name" value="Pro_CA"/>
    <property type="match status" value="1"/>
</dbReference>
<dbReference type="CDD" id="cd03379">
    <property type="entry name" value="beta_CA_cladeD"/>
    <property type="match status" value="1"/>
</dbReference>
<name>A0A1X2CH71_9MYCO</name>
<sequence length="176" mass="18916">MSQIDPLLERNRAFAATGAHQGLKPLPRHQVLVVTCLEPRLDPAQLLGLELGDALVIRNTGGRVTNEVIEQIAFIGHAAESRFGAEAAAFEVSVIHHTSCGTGALADPDFRRGFAERIGADDATLAERAVTDPEATVRADVELLRRSPLRPGRVIVSGHVYDVDTGLIRTVVPSTR</sequence>
<dbReference type="Pfam" id="PF00484">
    <property type="entry name" value="Pro_CA"/>
    <property type="match status" value="1"/>
</dbReference>
<feature type="binding site" evidence="7">
    <location>
        <position position="100"/>
    </location>
    <ligand>
        <name>Zn(2+)</name>
        <dbReference type="ChEBI" id="CHEBI:29105"/>
    </ligand>
</feature>
<comment type="similarity">
    <text evidence="1">Belongs to the beta-class carbonic anhydrase family.</text>
</comment>
<keyword evidence="4 7" id="KW-0862">Zinc</keyword>
<dbReference type="STRING" id="486698.AWC22_22955"/>
<dbReference type="RefSeq" id="WP_085251298.1">
    <property type="nucleotide sequence ID" value="NZ_CAJMWJ010000001.1"/>
</dbReference>
<dbReference type="AlphaFoldDB" id="A0A1X2CH71"/>
<dbReference type="InterPro" id="IPR001765">
    <property type="entry name" value="Carbonic_anhydrase"/>
</dbReference>